<dbReference type="AlphaFoldDB" id="A0AAW9RB33"/>
<protein>
    <submittedName>
        <fullName evidence="1">Uncharacterized protein</fullName>
    </submittedName>
</protein>
<dbReference type="RefSeq" id="WP_354696607.1">
    <property type="nucleotide sequence ID" value="NZ_JAZHOG010000013.1"/>
</dbReference>
<accession>A0AAW9RB33</accession>
<sequence length="132" mass="14469">MLSFGKHKRLAKAIDAFMVRWIEIQAMDGMLSGTKAPPQNHLAMCGILWGVTDSLGQLQGLDVKTTVRGLKLYLAKYADGESMFRLVVAAPHNPEAQPWVHMFGSAVRAIAEGKDPIKVLLPLAEKFRLGIA</sequence>
<organism evidence="1 2">
    <name type="scientific">Elongatibacter sediminis</name>
    <dbReference type="NCBI Taxonomy" id="3119006"/>
    <lineage>
        <taxon>Bacteria</taxon>
        <taxon>Pseudomonadati</taxon>
        <taxon>Pseudomonadota</taxon>
        <taxon>Gammaproteobacteria</taxon>
        <taxon>Chromatiales</taxon>
        <taxon>Wenzhouxiangellaceae</taxon>
        <taxon>Elongatibacter</taxon>
    </lineage>
</organism>
<dbReference type="Proteomes" id="UP001359886">
    <property type="component" value="Unassembled WGS sequence"/>
</dbReference>
<reference evidence="1 2" key="1">
    <citation type="submission" date="2024-02" db="EMBL/GenBank/DDBJ databases">
        <title>A novel Wenzhouxiangellaceae bacterium, isolated from coastal sediments.</title>
        <authorList>
            <person name="Du Z.-J."/>
            <person name="Ye Y.-Q."/>
            <person name="Zhang X.-Y."/>
        </authorList>
    </citation>
    <scope>NUCLEOTIDE SEQUENCE [LARGE SCALE GENOMIC DNA]</scope>
    <source>
        <strain evidence="1 2">CH-27</strain>
    </source>
</reference>
<proteinExistence type="predicted"/>
<gene>
    <name evidence="1" type="ORF">V3330_16775</name>
</gene>
<evidence type="ECO:0000313" key="1">
    <source>
        <dbReference type="EMBL" id="MEJ8569282.1"/>
    </source>
</evidence>
<comment type="caution">
    <text evidence="1">The sequence shown here is derived from an EMBL/GenBank/DDBJ whole genome shotgun (WGS) entry which is preliminary data.</text>
</comment>
<evidence type="ECO:0000313" key="2">
    <source>
        <dbReference type="Proteomes" id="UP001359886"/>
    </source>
</evidence>
<name>A0AAW9RB33_9GAMM</name>
<dbReference type="EMBL" id="JAZHOG010000013">
    <property type="protein sequence ID" value="MEJ8569282.1"/>
    <property type="molecule type" value="Genomic_DNA"/>
</dbReference>
<keyword evidence="2" id="KW-1185">Reference proteome</keyword>